<protein>
    <submittedName>
        <fullName evidence="10">ABC transporter permease</fullName>
    </submittedName>
</protein>
<evidence type="ECO:0000313" key="10">
    <source>
        <dbReference type="EMBL" id="MDX3698568.1"/>
    </source>
</evidence>
<dbReference type="Pfam" id="PF12704">
    <property type="entry name" value="MacB_PCD"/>
    <property type="match status" value="1"/>
</dbReference>
<dbReference type="InterPro" id="IPR003838">
    <property type="entry name" value="ABC3_permease_C"/>
</dbReference>
<feature type="domain" description="ABC3 transporter permease C-terminal" evidence="8">
    <location>
        <begin position="272"/>
        <end position="383"/>
    </location>
</feature>
<dbReference type="Pfam" id="PF02687">
    <property type="entry name" value="FtsX"/>
    <property type="match status" value="1"/>
</dbReference>
<evidence type="ECO:0000259" key="8">
    <source>
        <dbReference type="Pfam" id="PF02687"/>
    </source>
</evidence>
<keyword evidence="4 7" id="KW-1133">Transmembrane helix</keyword>
<feature type="domain" description="MacB-like periplasmic core" evidence="9">
    <location>
        <begin position="22"/>
        <end position="228"/>
    </location>
</feature>
<organism evidence="10 11">
    <name type="scientific">Streptomyces europaeiscabiei</name>
    <dbReference type="NCBI Taxonomy" id="146819"/>
    <lineage>
        <taxon>Bacteria</taxon>
        <taxon>Bacillati</taxon>
        <taxon>Actinomycetota</taxon>
        <taxon>Actinomycetes</taxon>
        <taxon>Kitasatosporales</taxon>
        <taxon>Streptomycetaceae</taxon>
        <taxon>Streptomyces</taxon>
    </lineage>
</organism>
<feature type="transmembrane region" description="Helical" evidence="7">
    <location>
        <begin position="321"/>
        <end position="344"/>
    </location>
</feature>
<dbReference type="PANTHER" id="PTHR30572:SF4">
    <property type="entry name" value="ABC TRANSPORTER PERMEASE YTRF"/>
    <property type="match status" value="1"/>
</dbReference>
<dbReference type="RefSeq" id="WP_266836760.1">
    <property type="nucleotide sequence ID" value="NZ_JARAUS010000126.1"/>
</dbReference>
<feature type="transmembrane region" description="Helical" evidence="7">
    <location>
        <begin position="21"/>
        <end position="41"/>
    </location>
</feature>
<keyword evidence="3 7" id="KW-0812">Transmembrane</keyword>
<name>A0ABU4N6B8_9ACTN</name>
<evidence type="ECO:0000256" key="2">
    <source>
        <dbReference type="ARBA" id="ARBA00022475"/>
    </source>
</evidence>
<evidence type="ECO:0000256" key="3">
    <source>
        <dbReference type="ARBA" id="ARBA00022692"/>
    </source>
</evidence>
<evidence type="ECO:0000256" key="6">
    <source>
        <dbReference type="ARBA" id="ARBA00038076"/>
    </source>
</evidence>
<keyword evidence="11" id="KW-1185">Reference proteome</keyword>
<comment type="subcellular location">
    <subcellularLocation>
        <location evidence="1">Cell membrane</location>
        <topology evidence="1">Multi-pass membrane protein</topology>
    </subcellularLocation>
</comment>
<dbReference type="Proteomes" id="UP001271274">
    <property type="component" value="Unassembled WGS sequence"/>
</dbReference>
<comment type="similarity">
    <text evidence="6">Belongs to the ABC-4 integral membrane protein family.</text>
</comment>
<evidence type="ECO:0000256" key="7">
    <source>
        <dbReference type="SAM" id="Phobius"/>
    </source>
</evidence>
<reference evidence="10 11" key="1">
    <citation type="journal article" date="2023" name="Microb. Genom.">
        <title>Mesoterricola silvestris gen. nov., sp. nov., Mesoterricola sediminis sp. nov., Geothrix oryzae sp. nov., Geothrix edaphica sp. nov., Geothrix rubra sp. nov., and Geothrix limicola sp. nov., six novel members of Acidobacteriota isolated from soils.</title>
        <authorList>
            <person name="Weisberg A.J."/>
            <person name="Pearce E."/>
            <person name="Kramer C.G."/>
            <person name="Chang J.H."/>
            <person name="Clarke C.R."/>
        </authorList>
    </citation>
    <scope>NUCLEOTIDE SEQUENCE [LARGE SCALE GENOMIC DNA]</scope>
    <source>
        <strain evidence="10 11">ID09-01A</strain>
    </source>
</reference>
<dbReference type="InterPro" id="IPR050250">
    <property type="entry name" value="Macrolide_Exporter_MacB"/>
</dbReference>
<proteinExistence type="inferred from homology"/>
<evidence type="ECO:0000313" key="11">
    <source>
        <dbReference type="Proteomes" id="UP001271274"/>
    </source>
</evidence>
<evidence type="ECO:0000256" key="4">
    <source>
        <dbReference type="ARBA" id="ARBA00022989"/>
    </source>
</evidence>
<evidence type="ECO:0000256" key="5">
    <source>
        <dbReference type="ARBA" id="ARBA00023136"/>
    </source>
</evidence>
<accession>A0ABU4N6B8</accession>
<keyword evidence="5 7" id="KW-0472">Membrane</keyword>
<feature type="transmembrane region" description="Helical" evidence="7">
    <location>
        <begin position="350"/>
        <end position="373"/>
    </location>
</feature>
<dbReference type="PANTHER" id="PTHR30572">
    <property type="entry name" value="MEMBRANE COMPONENT OF TRANSPORTER-RELATED"/>
    <property type="match status" value="1"/>
</dbReference>
<gene>
    <name evidence="10" type="ORF">PV662_02115</name>
</gene>
<dbReference type="InterPro" id="IPR025857">
    <property type="entry name" value="MacB_PCD"/>
</dbReference>
<evidence type="ECO:0000256" key="1">
    <source>
        <dbReference type="ARBA" id="ARBA00004651"/>
    </source>
</evidence>
<dbReference type="EMBL" id="JARAYU010000001">
    <property type="protein sequence ID" value="MDX3698568.1"/>
    <property type="molecule type" value="Genomic_DNA"/>
</dbReference>
<keyword evidence="2" id="KW-1003">Cell membrane</keyword>
<evidence type="ECO:0000259" key="9">
    <source>
        <dbReference type="Pfam" id="PF12704"/>
    </source>
</evidence>
<comment type="caution">
    <text evidence="10">The sequence shown here is derived from an EMBL/GenBank/DDBJ whole genome shotgun (WGS) entry which is preliminary data.</text>
</comment>
<feature type="transmembrane region" description="Helical" evidence="7">
    <location>
        <begin position="267"/>
        <end position="292"/>
    </location>
</feature>
<sequence>MSTRDVVRVGASGLRARPLRVFLSALGIAIGIAAMIGVVGISTSSHAELQRTLDRLGTNLLTASPGRTFTGGEAKLPERSIDMAGRIAPVESATGTGKVTAYVYRNDHIPAAETGSINVKAARLDLLDTVGGSLARGNWLNAATAKYPAVVLGSGAADRLGIGEVGPDTRVWLGGQWFSVVGILDEALLAPELNDSALVGWDAAKRYLDFDGHPTTIYVRTADSAVTSVRDVLAATVNPEAPTEVTISRPSDALAAKGATDKAFTGLMLGLGGVALLVGGVGVANTMVISVLERRAEIGLRRALGARRGDIRTQFLAESQLLAGLGGIAGVVIGVGVTTAYAVAQGWPAVVPAWAMAGGLLATLAIGALAGLYPAVRASRLPPTEALSGA</sequence>